<dbReference type="PANTHER" id="PTHR11089:SF30">
    <property type="entry name" value="GUANINE NUCLEOTIDE-BINDING PROTEIN-LIKE 3 HOMOLOG"/>
    <property type="match status" value="1"/>
</dbReference>
<evidence type="ECO:0000256" key="2">
    <source>
        <dbReference type="ARBA" id="ARBA00023134"/>
    </source>
</evidence>
<dbReference type="InterPro" id="IPR027417">
    <property type="entry name" value="P-loop_NTPase"/>
</dbReference>
<dbReference type="SUPFAM" id="SSF52540">
    <property type="entry name" value="P-loop containing nucleoside triphosphate hydrolases"/>
    <property type="match status" value="2"/>
</dbReference>
<sequence>MKTYYKEFKKVVDAADVVLEVLDARDPLGSRCSEMEEAILSSGTNKRLVLLLNKIAVAFKASTQTQSENLSQSKVPLSKVSDDLLKSSHCIGADLLMTLLGNYCRNKDIKTSIRVGVVGFPNTGKSSVINSLKRSKACTVGSVPDSPGIVMANNRSDSFTVLRNCVRLENLDDLVEPRMGRLKKGGVPDINRAAKLVLQDWLSGKITYYTHPPEQQSLPTHISATFVKEMGKEFNIDDIVQKEQATIEGIDLLMQDFLSLELFYVCVFLGLESRSNKHILVESLGPAAAVMDESQLASLTESQSDEEMSDEDEDWNEEDFENEPMERDSEDEHQIQSLWGKPIYYVLFIQLRDVTVSVTSSKGKRSKLKSKAEQVEQLKLKSAEKKKTHIMQLNKARKRDFKRMKKQRKRSGSVLKCRIVIFILTVCKPVIIKKNKTVIYVYKKLFTIHWYLTNKEIL</sequence>
<keyword evidence="1" id="KW-0547">Nucleotide-binding</keyword>
<evidence type="ECO:0000313" key="6">
    <source>
        <dbReference type="Proteomes" id="UP001217089"/>
    </source>
</evidence>
<keyword evidence="6" id="KW-1185">Reference proteome</keyword>
<dbReference type="Gene3D" id="1.10.1580.10">
    <property type="match status" value="1"/>
</dbReference>
<evidence type="ECO:0000313" key="5">
    <source>
        <dbReference type="EMBL" id="KAJ8301237.1"/>
    </source>
</evidence>
<organism evidence="5 6">
    <name type="scientific">Tegillarca granosa</name>
    <name type="common">Malaysian cockle</name>
    <name type="synonym">Anadara granosa</name>
    <dbReference type="NCBI Taxonomy" id="220873"/>
    <lineage>
        <taxon>Eukaryota</taxon>
        <taxon>Metazoa</taxon>
        <taxon>Spiralia</taxon>
        <taxon>Lophotrochozoa</taxon>
        <taxon>Mollusca</taxon>
        <taxon>Bivalvia</taxon>
        <taxon>Autobranchia</taxon>
        <taxon>Pteriomorphia</taxon>
        <taxon>Arcoida</taxon>
        <taxon>Arcoidea</taxon>
        <taxon>Arcidae</taxon>
        <taxon>Tegillarca</taxon>
    </lineage>
</organism>
<evidence type="ECO:0000259" key="4">
    <source>
        <dbReference type="Pfam" id="PF01926"/>
    </source>
</evidence>
<keyword evidence="2" id="KW-0342">GTP-binding</keyword>
<name>A0ABQ9E7F2_TEGGR</name>
<feature type="compositionally biased region" description="Acidic residues" evidence="3">
    <location>
        <begin position="303"/>
        <end position="323"/>
    </location>
</feature>
<evidence type="ECO:0000256" key="1">
    <source>
        <dbReference type="ARBA" id="ARBA00022741"/>
    </source>
</evidence>
<dbReference type="PANTHER" id="PTHR11089">
    <property type="entry name" value="GTP-BINDING PROTEIN-RELATED"/>
    <property type="match status" value="1"/>
</dbReference>
<dbReference type="InterPro" id="IPR006073">
    <property type="entry name" value="GTP-bd"/>
</dbReference>
<gene>
    <name evidence="5" type="ORF">KUTeg_020224</name>
</gene>
<dbReference type="Pfam" id="PF01926">
    <property type="entry name" value="MMR_HSR1"/>
    <property type="match status" value="1"/>
</dbReference>
<feature type="region of interest" description="Disordered" evidence="3">
    <location>
        <begin position="297"/>
        <end position="332"/>
    </location>
</feature>
<dbReference type="InterPro" id="IPR023179">
    <property type="entry name" value="GTP-bd_ortho_bundle_sf"/>
</dbReference>
<evidence type="ECO:0000256" key="3">
    <source>
        <dbReference type="SAM" id="MobiDB-lite"/>
    </source>
</evidence>
<comment type="caution">
    <text evidence="5">The sequence shown here is derived from an EMBL/GenBank/DDBJ whole genome shotgun (WGS) entry which is preliminary data.</text>
</comment>
<accession>A0ABQ9E7F2</accession>
<protein>
    <recommendedName>
        <fullName evidence="4">G domain-containing protein</fullName>
    </recommendedName>
</protein>
<reference evidence="5 6" key="1">
    <citation type="submission" date="2022-12" db="EMBL/GenBank/DDBJ databases">
        <title>Chromosome-level genome of Tegillarca granosa.</title>
        <authorList>
            <person name="Kim J."/>
        </authorList>
    </citation>
    <scope>NUCLEOTIDE SEQUENCE [LARGE SCALE GENOMIC DNA]</scope>
    <source>
        <strain evidence="5">Teg-2019</strain>
        <tissue evidence="5">Adductor muscle</tissue>
    </source>
</reference>
<dbReference type="Proteomes" id="UP001217089">
    <property type="component" value="Unassembled WGS sequence"/>
</dbReference>
<dbReference type="CDD" id="cd04178">
    <property type="entry name" value="Nucleostemin_like"/>
    <property type="match status" value="1"/>
</dbReference>
<dbReference type="InterPro" id="IPR050755">
    <property type="entry name" value="TRAFAC_YlqF/YawG_RiboMat"/>
</dbReference>
<feature type="non-terminal residue" evidence="5">
    <location>
        <position position="458"/>
    </location>
</feature>
<proteinExistence type="predicted"/>
<feature type="domain" description="G" evidence="4">
    <location>
        <begin position="114"/>
        <end position="144"/>
    </location>
</feature>
<dbReference type="Gene3D" id="3.40.50.300">
    <property type="entry name" value="P-loop containing nucleotide triphosphate hydrolases"/>
    <property type="match status" value="1"/>
</dbReference>
<dbReference type="EMBL" id="JARBDR010000918">
    <property type="protein sequence ID" value="KAJ8301237.1"/>
    <property type="molecule type" value="Genomic_DNA"/>
</dbReference>